<sequence length="674" mass="75308">MDLNQSLSEAINTDSFASMPVSHFSSLLKATKEPKPSGPFAPSGSICKAHNIYQTNPDAVGLTSWTKQMPDYAGDPAEDPESRQYALVVRNTKCYNGIKSLELHSIVVQSEPLKKFLADVFKGYPGLTLALARVEFHANFKPFIHCWKLFTDAKQADGLGETTKAHVDLLYTVLEEELRDMISQKNDLIANGVITYNLLYAIFEPDEPIYSVIGGRQRAFVFQKGSHDPRSRSFAITGKYIDYDGKAFGFTDNGFSIPAFEGTTPITSLSVFPLKYHGHHATIRGELIARGALWEQHKGYQYKQYEGVANGYYYEKETKFNVKGRIVIDTEAYSTFNPDVAPIFASNTANYSSWHDDPYGDDMQQHAAHGNRLYSRNRRALNEQIPLPSTISDTLTDEQRLITTPIVRGYSLSNKQWLEFYLDGVKDIVWNWKAFDSLVLPHAQQDLKQLILAFANAQSKKHKAFDDVVQGKSRGIIMLLSGPPGVGKTLTAESVAEVLKVPLYVLSAGDLGTHAHTLENKLKDILSIVPKWGAVLLLDEADVFMEERSSSDLHRNELVSIFLRLLEYYEGLLFLTSNRAENLDPAFESRIHVAIEYPELNIAARRQIWAQFLSGADAESFSSDQLDSLAAITLNGRQVKNVVKTACLLASEQDRKLGYDLVQTVLRLRGSGLG</sequence>
<reference evidence="2 3" key="1">
    <citation type="submission" date="2024-07" db="EMBL/GenBank/DDBJ databases">
        <title>Section-level genome sequencing and comparative genomics of Aspergillus sections Usti and Cavernicolus.</title>
        <authorList>
            <consortium name="Lawrence Berkeley National Laboratory"/>
            <person name="Nybo J.L."/>
            <person name="Vesth T.C."/>
            <person name="Theobald S."/>
            <person name="Frisvad J.C."/>
            <person name="Larsen T.O."/>
            <person name="Kjaerboelling I."/>
            <person name="Rothschild-Mancinelli K."/>
            <person name="Lyhne E.K."/>
            <person name="Kogle M.E."/>
            <person name="Barry K."/>
            <person name="Clum A."/>
            <person name="Na H."/>
            <person name="Ledsgaard L."/>
            <person name="Lin J."/>
            <person name="Lipzen A."/>
            <person name="Kuo A."/>
            <person name="Riley R."/>
            <person name="Mondo S."/>
            <person name="Labutti K."/>
            <person name="Haridas S."/>
            <person name="Pangalinan J."/>
            <person name="Salamov A.A."/>
            <person name="Simmons B.A."/>
            <person name="Magnuson J.K."/>
            <person name="Chen J."/>
            <person name="Drula E."/>
            <person name="Henrissat B."/>
            <person name="Wiebenga A."/>
            <person name="Lubbers R.J."/>
            <person name="Gomes A.C."/>
            <person name="Makela M.R."/>
            <person name="Stajich J."/>
            <person name="Grigoriev I.V."/>
            <person name="Mortensen U.H."/>
            <person name="De Vries R.P."/>
            <person name="Baker S.E."/>
            <person name="Andersen M.R."/>
        </authorList>
    </citation>
    <scope>NUCLEOTIDE SEQUENCE [LARGE SCALE GENOMIC DNA]</scope>
    <source>
        <strain evidence="2 3">CBS 209.92</strain>
    </source>
</reference>
<dbReference type="SMART" id="SM00382">
    <property type="entry name" value="AAA"/>
    <property type="match status" value="1"/>
</dbReference>
<dbReference type="InterPro" id="IPR003959">
    <property type="entry name" value="ATPase_AAA_core"/>
</dbReference>
<dbReference type="Pfam" id="PF22942">
    <property type="entry name" value="DUF7025"/>
    <property type="match status" value="1"/>
</dbReference>
<gene>
    <name evidence="2" type="ORF">BJX66DRAFT_215781</name>
</gene>
<dbReference type="GO" id="GO:0016787">
    <property type="term" value="F:hydrolase activity"/>
    <property type="evidence" value="ECO:0007669"/>
    <property type="project" value="UniProtKB-KW"/>
</dbReference>
<evidence type="ECO:0000313" key="3">
    <source>
        <dbReference type="Proteomes" id="UP001610563"/>
    </source>
</evidence>
<dbReference type="InterPro" id="IPR003593">
    <property type="entry name" value="AAA+_ATPase"/>
</dbReference>
<dbReference type="Proteomes" id="UP001610563">
    <property type="component" value="Unassembled WGS sequence"/>
</dbReference>
<dbReference type="Pfam" id="PF00004">
    <property type="entry name" value="AAA"/>
    <property type="match status" value="1"/>
</dbReference>
<keyword evidence="3" id="KW-1185">Reference proteome</keyword>
<dbReference type="PANTHER" id="PTHR46411:SF3">
    <property type="entry name" value="AAA+ ATPASE DOMAIN-CONTAINING PROTEIN"/>
    <property type="match status" value="1"/>
</dbReference>
<dbReference type="CDD" id="cd19481">
    <property type="entry name" value="RecA-like_protease"/>
    <property type="match status" value="1"/>
</dbReference>
<organism evidence="2 3">
    <name type="scientific">Aspergillus keveii</name>
    <dbReference type="NCBI Taxonomy" id="714993"/>
    <lineage>
        <taxon>Eukaryota</taxon>
        <taxon>Fungi</taxon>
        <taxon>Dikarya</taxon>
        <taxon>Ascomycota</taxon>
        <taxon>Pezizomycotina</taxon>
        <taxon>Eurotiomycetes</taxon>
        <taxon>Eurotiomycetidae</taxon>
        <taxon>Eurotiales</taxon>
        <taxon>Aspergillaceae</taxon>
        <taxon>Aspergillus</taxon>
        <taxon>Aspergillus subgen. Nidulantes</taxon>
    </lineage>
</organism>
<keyword evidence="2" id="KW-0378">Hydrolase</keyword>
<dbReference type="InterPro" id="IPR054289">
    <property type="entry name" value="DUF7025"/>
</dbReference>
<protein>
    <submittedName>
        <fullName evidence="2">P-loop containing nucleoside triphosphate hydrolase protein</fullName>
    </submittedName>
</protein>
<dbReference type="Gene3D" id="3.40.50.300">
    <property type="entry name" value="P-loop containing nucleotide triphosphate hydrolases"/>
    <property type="match status" value="1"/>
</dbReference>
<evidence type="ECO:0000259" key="1">
    <source>
        <dbReference type="SMART" id="SM00382"/>
    </source>
</evidence>
<comment type="caution">
    <text evidence="2">The sequence shown here is derived from an EMBL/GenBank/DDBJ whole genome shotgun (WGS) entry which is preliminary data.</text>
</comment>
<accession>A0ABR4G5M6</accession>
<evidence type="ECO:0000313" key="2">
    <source>
        <dbReference type="EMBL" id="KAL2793994.1"/>
    </source>
</evidence>
<dbReference type="PANTHER" id="PTHR46411">
    <property type="entry name" value="FAMILY ATPASE, PUTATIVE-RELATED"/>
    <property type="match status" value="1"/>
</dbReference>
<proteinExistence type="predicted"/>
<dbReference type="EMBL" id="JBFTWV010000050">
    <property type="protein sequence ID" value="KAL2793994.1"/>
    <property type="molecule type" value="Genomic_DNA"/>
</dbReference>
<dbReference type="SUPFAM" id="SSF52540">
    <property type="entry name" value="P-loop containing nucleoside triphosphate hydrolases"/>
    <property type="match status" value="1"/>
</dbReference>
<dbReference type="InterPro" id="IPR027417">
    <property type="entry name" value="P-loop_NTPase"/>
</dbReference>
<feature type="domain" description="AAA+ ATPase" evidence="1">
    <location>
        <begin position="474"/>
        <end position="599"/>
    </location>
</feature>
<name>A0ABR4G5M6_9EURO</name>